<reference evidence="3" key="1">
    <citation type="submission" date="2020-11" db="EMBL/GenBank/DDBJ databases">
        <authorList>
            <consortium name="DOE Joint Genome Institute"/>
            <person name="Ahrendt S."/>
            <person name="Riley R."/>
            <person name="Andreopoulos W."/>
            <person name="LaButti K."/>
            <person name="Pangilinan J."/>
            <person name="Ruiz-duenas F.J."/>
            <person name="Barrasa J.M."/>
            <person name="Sanchez-Garcia M."/>
            <person name="Camarero S."/>
            <person name="Miyauchi S."/>
            <person name="Serrano A."/>
            <person name="Linde D."/>
            <person name="Babiker R."/>
            <person name="Drula E."/>
            <person name="Ayuso-Fernandez I."/>
            <person name="Pacheco R."/>
            <person name="Padilla G."/>
            <person name="Ferreira P."/>
            <person name="Barriuso J."/>
            <person name="Kellner H."/>
            <person name="Castanera R."/>
            <person name="Alfaro M."/>
            <person name="Ramirez L."/>
            <person name="Pisabarro A.G."/>
            <person name="Kuo A."/>
            <person name="Tritt A."/>
            <person name="Lipzen A."/>
            <person name="He G."/>
            <person name="Yan M."/>
            <person name="Ng V."/>
            <person name="Cullen D."/>
            <person name="Martin F."/>
            <person name="Rosso M.-N."/>
            <person name="Henrissat B."/>
            <person name="Hibbett D."/>
            <person name="Martinez A.T."/>
            <person name="Grigoriev I.V."/>
        </authorList>
    </citation>
    <scope>NUCLEOTIDE SEQUENCE</scope>
    <source>
        <strain evidence="3">AH 44721</strain>
    </source>
</reference>
<dbReference type="EMBL" id="JADNYJ010000158">
    <property type="protein sequence ID" value="KAF8878475.1"/>
    <property type="molecule type" value="Genomic_DNA"/>
</dbReference>
<name>A0A9P5NDI6_GYMJU</name>
<proteinExistence type="predicted"/>
<dbReference type="OrthoDB" id="3014077at2759"/>
<feature type="domain" description="NACHT" evidence="2">
    <location>
        <begin position="67"/>
        <end position="214"/>
    </location>
</feature>
<dbReference type="InterPro" id="IPR027417">
    <property type="entry name" value="P-loop_NTPase"/>
</dbReference>
<dbReference type="SUPFAM" id="SSF52540">
    <property type="entry name" value="P-loop containing nucleoside triphosphate hydrolases"/>
    <property type="match status" value="1"/>
</dbReference>
<dbReference type="Gene3D" id="3.40.50.300">
    <property type="entry name" value="P-loop containing nucleotide triphosphate hydrolases"/>
    <property type="match status" value="1"/>
</dbReference>
<evidence type="ECO:0000313" key="3">
    <source>
        <dbReference type="EMBL" id="KAF8878475.1"/>
    </source>
</evidence>
<keyword evidence="1" id="KW-0677">Repeat</keyword>
<evidence type="ECO:0000313" key="4">
    <source>
        <dbReference type="Proteomes" id="UP000724874"/>
    </source>
</evidence>
<gene>
    <name evidence="3" type="ORF">CPB84DRAFT_330795</name>
</gene>
<dbReference type="Proteomes" id="UP000724874">
    <property type="component" value="Unassembled WGS sequence"/>
</dbReference>
<dbReference type="PANTHER" id="PTHR10039:SF17">
    <property type="entry name" value="FUNGAL STAND N-TERMINAL GOODBYE DOMAIN-CONTAINING PROTEIN-RELATED"/>
    <property type="match status" value="1"/>
</dbReference>
<dbReference type="AlphaFoldDB" id="A0A9P5NDI6"/>
<evidence type="ECO:0000256" key="1">
    <source>
        <dbReference type="ARBA" id="ARBA00022737"/>
    </source>
</evidence>
<keyword evidence="4" id="KW-1185">Reference proteome</keyword>
<accession>A0A9P5NDI6</accession>
<dbReference type="PANTHER" id="PTHR10039">
    <property type="entry name" value="AMELOGENIN"/>
    <property type="match status" value="1"/>
</dbReference>
<dbReference type="PROSITE" id="PS50837">
    <property type="entry name" value="NACHT"/>
    <property type="match status" value="1"/>
</dbReference>
<organism evidence="3 4">
    <name type="scientific">Gymnopilus junonius</name>
    <name type="common">Spectacular rustgill mushroom</name>
    <name type="synonym">Gymnopilus spectabilis subsp. junonius</name>
    <dbReference type="NCBI Taxonomy" id="109634"/>
    <lineage>
        <taxon>Eukaryota</taxon>
        <taxon>Fungi</taxon>
        <taxon>Dikarya</taxon>
        <taxon>Basidiomycota</taxon>
        <taxon>Agaricomycotina</taxon>
        <taxon>Agaricomycetes</taxon>
        <taxon>Agaricomycetidae</taxon>
        <taxon>Agaricales</taxon>
        <taxon>Agaricineae</taxon>
        <taxon>Hymenogastraceae</taxon>
        <taxon>Gymnopilus</taxon>
    </lineage>
</organism>
<evidence type="ECO:0000259" key="2">
    <source>
        <dbReference type="PROSITE" id="PS50837"/>
    </source>
</evidence>
<dbReference type="InterPro" id="IPR056884">
    <property type="entry name" value="NPHP3-like_N"/>
</dbReference>
<comment type="caution">
    <text evidence="3">The sequence shown here is derived from an EMBL/GenBank/DDBJ whole genome shotgun (WGS) entry which is preliminary data.</text>
</comment>
<dbReference type="Pfam" id="PF24883">
    <property type="entry name" value="NPHP3_N"/>
    <property type="match status" value="1"/>
</dbReference>
<dbReference type="InterPro" id="IPR007111">
    <property type="entry name" value="NACHT_NTPase"/>
</dbReference>
<sequence>MGIITTMKFMAISTTMKARKALSKVIATGALHDSYERFPPPKCHPRTRRKIIDLIISWIEDEASSTDILWLYGPAGAGKSAIMQSIAEFYRLAEDRLAASFFFSKGKPGRDDERLLFATIAYQLALHIPGLREYVNRAMLLDPALHTKDVHAQLQALIVEPLQRLTVPLPPIYLVIIDGLDECQSLESHRRVLNLIAGFLANSGVRFRFLITSRFEVHIRNTFNLPHLDHRTRRLSLDSSLNPDRDIRIYLQEEFDKIAELNSDLIPPTAKPWPPTEVLDRLVEKSSGHFIYPATVIKFVGADRYDPKKQLDIVLSPAGTPPSSPTLNTNVDSLYTQILHTCPYPDNLARILSLLLILHCPQPPEVYADLLGIQKSDVTVTLRGLHSLVKMPDDEEDYYERHKFSNRFEYDQTRGLRLHHATFIDYLLDSNRCPKHFVVDLDAAHFELVKAGSQLMKHWIYVPWSYENKLPPLCHETWGYLKHHLGIHLSRCQSTTRATIVEELSPLRVIFPPKRPHNDKIWNDSFQGLHSMLTALAEAALSDSGHLEPQLLNPANFQSEHSHWTKETPNLSSASGNNALNEDIKHLFTEYRTLLDKLYQSALSSSKEVLELLNQLPGLIDRETPVLFDWLENICGHGANELSLAVERNQKFIYQWDTSYWTQVLAAGQGHVSTDVVWINPHFSAFLRDPDRAGTWYWDPKVRHLLDLCQIIKMIFRPAWVKGTKEPGALEYLDRILKACLDSIGVDSLGAAVQYHNDKMKLLDVMTSITYDVPCLNEAPVRNVDLIWSATRRILDWVYRQISSKMDRNVKHALVKISNHIYRQILEIGTSSQASLTSFLTKKERAGPLYLPASVYHTQMAEICLDRCNPHVSDLTKDWKIVASHTEWRFHLTRASPSPKILEQLRTMPLGPWLAEGLPSSERAAKARSIDAILEWLKKVGQKQPEIQTSVIRQRWEEDLARFQQFKRRRIVSFRSDSDVTVTYSEISSATSSHFLDLAYD</sequence>
<protein>
    <recommendedName>
        <fullName evidence="2">NACHT domain-containing protein</fullName>
    </recommendedName>
</protein>